<evidence type="ECO:0000313" key="4">
    <source>
        <dbReference type="Proteomes" id="UP001228581"/>
    </source>
</evidence>
<evidence type="ECO:0000256" key="1">
    <source>
        <dbReference type="SAM" id="SignalP"/>
    </source>
</evidence>
<organism evidence="3 4">
    <name type="scientific">Xanthocytophaga flava</name>
    <dbReference type="NCBI Taxonomy" id="3048013"/>
    <lineage>
        <taxon>Bacteria</taxon>
        <taxon>Pseudomonadati</taxon>
        <taxon>Bacteroidota</taxon>
        <taxon>Cytophagia</taxon>
        <taxon>Cytophagales</taxon>
        <taxon>Rhodocytophagaceae</taxon>
        <taxon>Xanthocytophaga</taxon>
    </lineage>
</organism>
<comment type="caution">
    <text evidence="3">The sequence shown here is derived from an EMBL/GenBank/DDBJ whole genome shotgun (WGS) entry which is preliminary data.</text>
</comment>
<name>A0ABT7CU29_9BACT</name>
<accession>A0ABT7CU29</accession>
<protein>
    <submittedName>
        <fullName evidence="3">T9SS type A sorting domain-containing protein</fullName>
    </submittedName>
</protein>
<feature type="domain" description="Secretion system C-terminal sorting" evidence="2">
    <location>
        <begin position="716"/>
        <end position="779"/>
    </location>
</feature>
<dbReference type="NCBIfam" id="TIGR04183">
    <property type="entry name" value="Por_Secre_tail"/>
    <property type="match status" value="1"/>
</dbReference>
<reference evidence="3 4" key="1">
    <citation type="submission" date="2023-05" db="EMBL/GenBank/DDBJ databases">
        <authorList>
            <person name="Zhang X."/>
        </authorList>
    </citation>
    <scope>NUCLEOTIDE SEQUENCE [LARGE SCALE GENOMIC DNA]</scope>
    <source>
        <strain evidence="3 4">DM2B3-1</strain>
    </source>
</reference>
<feature type="signal peptide" evidence="1">
    <location>
        <begin position="1"/>
        <end position="20"/>
    </location>
</feature>
<dbReference type="RefSeq" id="WP_314001261.1">
    <property type="nucleotide sequence ID" value="NZ_JASJOT010000022.1"/>
</dbReference>
<dbReference type="InterPro" id="IPR026444">
    <property type="entry name" value="Secre_tail"/>
</dbReference>
<evidence type="ECO:0000313" key="3">
    <source>
        <dbReference type="EMBL" id="MDJ1496447.1"/>
    </source>
</evidence>
<keyword evidence="4" id="KW-1185">Reference proteome</keyword>
<dbReference type="Proteomes" id="UP001228581">
    <property type="component" value="Unassembled WGS sequence"/>
</dbReference>
<proteinExistence type="predicted"/>
<dbReference type="Pfam" id="PF18962">
    <property type="entry name" value="Por_Secre_tail"/>
    <property type="match status" value="1"/>
</dbReference>
<sequence>MKYFYVLLILVSSLFSTSYAANSPELLSPQPNTTVDLSNFSGFVVNANDSAARKISIKVWVNDPRTLVYETYKLFNYEWDAVYPVTFSDVTTLLPKQQYLVEVKTQRVDGSMIGQQYFTFFTGTQNAVPLLVSPVETAKWYVCQNERQIINDVITINANNSSARKATVKIYNKQTGQSIGWTAWPDSRSIVIPFANAQEATTNRTIGINLDEKTFSEFDAVFEISTWSANDALLSKKYYTVPVVVRRFYRVLQAKFVSPMDGDTGVSLLPVIRLTRPVETEKPGCDRPVIFDTYEIDRYPADWQGEDYQVKAFGDTTSSWRLPVALKPGVKYQVKVTYRNGGAPFPPLEVSETFTTIARPLSQPLLVSPAPDSTLYLVPFIMSSNGGDVTVNANDSRARYIRIDIFKTSTGEKVNYQRNGGVTYKLLTAETAQENVSAGAFINGFDGTPYAAEVLLTTKDSLGAMIGQSKYNITIKPLPADSTLVVEFIDPVQGQTNVPLRPTIRVREPENISQHQLYIFYGSYEIDRYPADWQGSDYQLDLVLNRGITSWQPAATLQPNTTYQVRVEYLVPGYGSSDKQSILTFTTGPAASTDPLLIWPAGNSSVSLCNVDTLQVNANDANAKKLSVKVWRNDPRQLINEYTYVFDSSSQATQLLHIPNNTQNMLANQQYLIELKTLAGNGSLLKQKYFTLFTTACSSGARLAGNLEPAQTSFAFPNPSATDFQVQLHGGYQNAKLTVIATDGRIVGEQEGQGNSAVLIKTNNLPAGLYLIRISDRTGIREQLKVVKQ</sequence>
<evidence type="ECO:0000259" key="2">
    <source>
        <dbReference type="Pfam" id="PF18962"/>
    </source>
</evidence>
<dbReference type="EMBL" id="JASJOT010000022">
    <property type="protein sequence ID" value="MDJ1496447.1"/>
    <property type="molecule type" value="Genomic_DNA"/>
</dbReference>
<keyword evidence="1" id="KW-0732">Signal</keyword>
<feature type="chain" id="PRO_5045565226" evidence="1">
    <location>
        <begin position="21"/>
        <end position="789"/>
    </location>
</feature>
<gene>
    <name evidence="3" type="ORF">QNI19_26160</name>
</gene>